<dbReference type="GO" id="GO:0006750">
    <property type="term" value="P:glutathione biosynthetic process"/>
    <property type="evidence" value="ECO:0007669"/>
    <property type="project" value="UniProtKB-UniRule"/>
</dbReference>
<proteinExistence type="inferred from homology"/>
<dbReference type="Gene3D" id="3.30.590.50">
    <property type="match status" value="2"/>
</dbReference>
<dbReference type="AlphaFoldDB" id="A0AA35R0Z9"/>
<comment type="pathway">
    <text evidence="1 10">Sulfur metabolism; glutathione biosynthesis; glutathione from L-cysteine and L-glutamate: step 1/2.</text>
</comment>
<evidence type="ECO:0000313" key="11">
    <source>
        <dbReference type="EMBL" id="CAI8000013.1"/>
    </source>
</evidence>
<evidence type="ECO:0000256" key="8">
    <source>
        <dbReference type="ARBA" id="ARBA00030585"/>
    </source>
</evidence>
<dbReference type="InterPro" id="IPR014746">
    <property type="entry name" value="Gln_synth/guanido_kin_cat_dom"/>
</dbReference>
<evidence type="ECO:0000256" key="10">
    <source>
        <dbReference type="RuleBase" id="RU367135"/>
    </source>
</evidence>
<evidence type="ECO:0000256" key="2">
    <source>
        <dbReference type="ARBA" id="ARBA00008100"/>
    </source>
</evidence>
<dbReference type="EMBL" id="CASHTH010000391">
    <property type="protein sequence ID" value="CAI8000013.1"/>
    <property type="molecule type" value="Genomic_DNA"/>
</dbReference>
<dbReference type="GO" id="GO:0005524">
    <property type="term" value="F:ATP binding"/>
    <property type="evidence" value="ECO:0007669"/>
    <property type="project" value="UniProtKB-UniRule"/>
</dbReference>
<dbReference type="Pfam" id="PF03074">
    <property type="entry name" value="GCS"/>
    <property type="match status" value="1"/>
</dbReference>
<sequence length="348" mass="40076">MLSISAATPVVRGYLTDMDCRWNIVSGSVDDRTEEERGLKPLSESQFAIPTSRYDTIDCYISSHEYNDIPILCDPKIFQTLRDGGVDELLARHVAHLFIRDPVSLFEEKIHQNIEDDVDHFENIQSTNWQTMRFKPPPLNSTIGWRVEFRPLEVQLTDFENAAFVVFVVLLTRAILSFKLNILIPISKMQENMTRAQKRDAVRSEKFYFRKSVVPDDDKDDNEGAEPKGSHDHEYTEMSVDTIINGKDEFPGLIPLVRMYVNSIEMDVDTRCSVMQYLRLISKRASGELMTGARWIRHFLTSHPLYKQDSVVTEEMNYDLVKRMMEISEGTVPCLELTGKLLPKSVDN</sequence>
<name>A0AA35R0Z9_GEOBA</name>
<dbReference type="SUPFAM" id="SSF55931">
    <property type="entry name" value="Glutamine synthetase/guanido kinase"/>
    <property type="match status" value="1"/>
</dbReference>
<accession>A0AA35R0Z9</accession>
<dbReference type="GO" id="GO:0004357">
    <property type="term" value="F:glutamate-cysteine ligase activity"/>
    <property type="evidence" value="ECO:0007669"/>
    <property type="project" value="UniProtKB-UniRule"/>
</dbReference>
<evidence type="ECO:0000256" key="6">
    <source>
        <dbReference type="ARBA" id="ARBA00022741"/>
    </source>
</evidence>
<reference evidence="11" key="1">
    <citation type="submission" date="2023-03" db="EMBL/GenBank/DDBJ databases">
        <authorList>
            <person name="Steffen K."/>
            <person name="Cardenas P."/>
        </authorList>
    </citation>
    <scope>NUCLEOTIDE SEQUENCE</scope>
</reference>
<keyword evidence="7 10" id="KW-0067">ATP-binding</keyword>
<evidence type="ECO:0000256" key="5">
    <source>
        <dbReference type="ARBA" id="ARBA00022684"/>
    </source>
</evidence>
<dbReference type="EC" id="6.3.2.2" evidence="3 10"/>
<protein>
    <recommendedName>
        <fullName evidence="3 10">Glutamate--cysteine ligase</fullName>
        <ecNumber evidence="3 10">6.3.2.2</ecNumber>
    </recommendedName>
    <alternativeName>
        <fullName evidence="9 10">Gamma-ECS</fullName>
    </alternativeName>
    <alternativeName>
        <fullName evidence="8 10">Gamma-glutamylcysteine synthetase</fullName>
    </alternativeName>
</protein>
<organism evidence="11 12">
    <name type="scientific">Geodia barretti</name>
    <name type="common">Barrett's horny sponge</name>
    <dbReference type="NCBI Taxonomy" id="519541"/>
    <lineage>
        <taxon>Eukaryota</taxon>
        <taxon>Metazoa</taxon>
        <taxon>Porifera</taxon>
        <taxon>Demospongiae</taxon>
        <taxon>Heteroscleromorpha</taxon>
        <taxon>Tetractinellida</taxon>
        <taxon>Astrophorina</taxon>
        <taxon>Geodiidae</taxon>
        <taxon>Geodia</taxon>
    </lineage>
</organism>
<keyword evidence="5 10" id="KW-0317">Glutathione biosynthesis</keyword>
<comment type="similarity">
    <text evidence="2 10">Belongs to the glutamate--cysteine ligase type 3 family.</text>
</comment>
<evidence type="ECO:0000256" key="9">
    <source>
        <dbReference type="ARBA" id="ARBA00032122"/>
    </source>
</evidence>
<dbReference type="Proteomes" id="UP001174909">
    <property type="component" value="Unassembled WGS sequence"/>
</dbReference>
<keyword evidence="4 10" id="KW-0436">Ligase</keyword>
<dbReference type="PANTHER" id="PTHR11164">
    <property type="entry name" value="GLUTAMATE CYSTEINE LIGASE"/>
    <property type="match status" value="1"/>
</dbReference>
<evidence type="ECO:0000313" key="12">
    <source>
        <dbReference type="Proteomes" id="UP001174909"/>
    </source>
</evidence>
<evidence type="ECO:0000256" key="3">
    <source>
        <dbReference type="ARBA" id="ARBA00012220"/>
    </source>
</evidence>
<comment type="caution">
    <text evidence="11">The sequence shown here is derived from an EMBL/GenBank/DDBJ whole genome shotgun (WGS) entry which is preliminary data.</text>
</comment>
<evidence type="ECO:0000256" key="7">
    <source>
        <dbReference type="ARBA" id="ARBA00022840"/>
    </source>
</evidence>
<dbReference type="InterPro" id="IPR004308">
    <property type="entry name" value="GCS"/>
</dbReference>
<gene>
    <name evidence="11" type="ORF">GBAR_LOCUS2828</name>
</gene>
<dbReference type="GO" id="GO:0017109">
    <property type="term" value="C:glutamate-cysteine ligase complex"/>
    <property type="evidence" value="ECO:0007669"/>
    <property type="project" value="TreeGrafter"/>
</dbReference>
<comment type="catalytic activity">
    <reaction evidence="10">
        <text>L-cysteine + L-glutamate + ATP = gamma-L-glutamyl-L-cysteine + ADP + phosphate + H(+)</text>
        <dbReference type="Rhea" id="RHEA:13285"/>
        <dbReference type="ChEBI" id="CHEBI:15378"/>
        <dbReference type="ChEBI" id="CHEBI:29985"/>
        <dbReference type="ChEBI" id="CHEBI:30616"/>
        <dbReference type="ChEBI" id="CHEBI:35235"/>
        <dbReference type="ChEBI" id="CHEBI:43474"/>
        <dbReference type="ChEBI" id="CHEBI:58173"/>
        <dbReference type="ChEBI" id="CHEBI:456216"/>
        <dbReference type="EC" id="6.3.2.2"/>
    </reaction>
</comment>
<dbReference type="Gene3D" id="1.10.8.960">
    <property type="match status" value="1"/>
</dbReference>
<keyword evidence="12" id="KW-1185">Reference proteome</keyword>
<keyword evidence="6 10" id="KW-0547">Nucleotide-binding</keyword>
<evidence type="ECO:0000256" key="1">
    <source>
        <dbReference type="ARBA" id="ARBA00005006"/>
    </source>
</evidence>
<dbReference type="PANTHER" id="PTHR11164:SF0">
    <property type="entry name" value="GLUTAMATE--CYSTEINE LIGASE CATALYTIC SUBUNIT"/>
    <property type="match status" value="1"/>
</dbReference>
<evidence type="ECO:0000256" key="4">
    <source>
        <dbReference type="ARBA" id="ARBA00022598"/>
    </source>
</evidence>